<feature type="coiled-coil region" evidence="1">
    <location>
        <begin position="147"/>
        <end position="181"/>
    </location>
</feature>
<organism evidence="2 3">
    <name type="scientific">Parelaphostrongylus tenuis</name>
    <name type="common">Meningeal worm</name>
    <dbReference type="NCBI Taxonomy" id="148309"/>
    <lineage>
        <taxon>Eukaryota</taxon>
        <taxon>Metazoa</taxon>
        <taxon>Ecdysozoa</taxon>
        <taxon>Nematoda</taxon>
        <taxon>Chromadorea</taxon>
        <taxon>Rhabditida</taxon>
        <taxon>Rhabditina</taxon>
        <taxon>Rhabditomorpha</taxon>
        <taxon>Strongyloidea</taxon>
        <taxon>Metastrongylidae</taxon>
        <taxon>Parelaphostrongylus</taxon>
    </lineage>
</organism>
<dbReference type="EMBL" id="JAHQIW010006755">
    <property type="protein sequence ID" value="KAJ1370220.1"/>
    <property type="molecule type" value="Genomic_DNA"/>
</dbReference>
<dbReference type="Proteomes" id="UP001196413">
    <property type="component" value="Unassembled WGS sequence"/>
</dbReference>
<reference evidence="2" key="1">
    <citation type="submission" date="2021-06" db="EMBL/GenBank/DDBJ databases">
        <title>Parelaphostrongylus tenuis whole genome reference sequence.</title>
        <authorList>
            <person name="Garwood T.J."/>
            <person name="Larsen P.A."/>
            <person name="Fountain-Jones N.M."/>
            <person name="Garbe J.R."/>
            <person name="Macchietto M.G."/>
            <person name="Kania S.A."/>
            <person name="Gerhold R.W."/>
            <person name="Richards J.E."/>
            <person name="Wolf T.M."/>
        </authorList>
    </citation>
    <scope>NUCLEOTIDE SEQUENCE</scope>
    <source>
        <strain evidence="2">MNPRO001-30</strain>
        <tissue evidence="2">Meninges</tissue>
    </source>
</reference>
<proteinExistence type="predicted"/>
<dbReference type="AlphaFoldDB" id="A0AAD5WHL8"/>
<protein>
    <submittedName>
        <fullName evidence="2">Uncharacterized protein</fullName>
    </submittedName>
</protein>
<gene>
    <name evidence="2" type="ORF">KIN20_031908</name>
</gene>
<evidence type="ECO:0000313" key="3">
    <source>
        <dbReference type="Proteomes" id="UP001196413"/>
    </source>
</evidence>
<evidence type="ECO:0000313" key="2">
    <source>
        <dbReference type="EMBL" id="KAJ1370220.1"/>
    </source>
</evidence>
<keyword evidence="3" id="KW-1185">Reference proteome</keyword>
<comment type="caution">
    <text evidence="2">The sequence shown here is derived from an EMBL/GenBank/DDBJ whole genome shotgun (WGS) entry which is preliminary data.</text>
</comment>
<accession>A0AAD5WHL8</accession>
<sequence>MIKQGARGVWLGQVANDARWGSVLIPVPPRTAAIDDECSTEHSNLAIFEIARRHSRPVFYGVKTADFDVDGLLEKMKIMGLDRVMKIPLAKLKSMRSLNNKPETRSLSERLSTIEFCENLIRQRAEMLKEFEERMQVVLQTDKISIAAEQEAQLEALELDIQKALDEWKRYTLELEEFKMEYFSIVASLQERVEEYDKMVTAMEHYSEA</sequence>
<evidence type="ECO:0000256" key="1">
    <source>
        <dbReference type="SAM" id="Coils"/>
    </source>
</evidence>
<keyword evidence="1" id="KW-0175">Coiled coil</keyword>
<name>A0AAD5WHL8_PARTN</name>